<accession>A0A0E3M8N8</accession>
<dbReference type="EMBL" id="CP009933">
    <property type="protein sequence ID" value="AKA71775.1"/>
    <property type="molecule type" value="Genomic_DNA"/>
</dbReference>
<keyword evidence="3" id="KW-1185">Reference proteome</keyword>
<organism evidence="2 3">
    <name type="scientific">Clostridium scatologenes</name>
    <dbReference type="NCBI Taxonomy" id="1548"/>
    <lineage>
        <taxon>Bacteria</taxon>
        <taxon>Bacillati</taxon>
        <taxon>Bacillota</taxon>
        <taxon>Clostridia</taxon>
        <taxon>Eubacteriales</taxon>
        <taxon>Clostridiaceae</taxon>
        <taxon>Clostridium</taxon>
    </lineage>
</organism>
<evidence type="ECO:0000313" key="3">
    <source>
        <dbReference type="Proteomes" id="UP000033115"/>
    </source>
</evidence>
<sequence>MKFRVIFLKKKYIYFIILTLIIFILIVILLLSKHYSPTFNTISESKVLKADFDGDGKKDILSVKRFNDKYSIDIKIKDKNYPITPYKNSSALFNYSSYWPMRVTLMDVSRDKVPEIFIQASNKDNPIQYVFIWNGNKFDNVLSNSNNILGFIDCKNNKTPKVISGKFQGNTVTLSNYIFLNYKFKNYNYDNNTTFMGTDTIATFIQFIQSLPQEESYKPKDIFTPNLSDKSLPLIKQLSSDNNTYVFQDAIFKENKCNEDGEVSEVYWTLNFRGVSNSDKKTVKNYTINLLLTPSEVNKGNYYFKISYLF</sequence>
<reference evidence="2 3" key="1">
    <citation type="journal article" date="2015" name="J. Biotechnol.">
        <title>Complete genome sequence of a malodorant-producing acetogen, Clostridium scatologenes ATCC 25775(T).</title>
        <authorList>
            <person name="Zhu Z."/>
            <person name="Guo T."/>
            <person name="Zheng H."/>
            <person name="Song T."/>
            <person name="Ouyang P."/>
            <person name="Xie J."/>
        </authorList>
    </citation>
    <scope>NUCLEOTIDE SEQUENCE [LARGE SCALE GENOMIC DNA]</scope>
    <source>
        <strain evidence="2 3">ATCC 25775</strain>
    </source>
</reference>
<gene>
    <name evidence="2" type="ORF">CSCA_4650</name>
</gene>
<dbReference type="SUPFAM" id="SSF69318">
    <property type="entry name" value="Integrin alpha N-terminal domain"/>
    <property type="match status" value="1"/>
</dbReference>
<evidence type="ECO:0000256" key="1">
    <source>
        <dbReference type="SAM" id="Phobius"/>
    </source>
</evidence>
<evidence type="ECO:0008006" key="4">
    <source>
        <dbReference type="Google" id="ProtNLM"/>
    </source>
</evidence>
<dbReference type="InterPro" id="IPR028994">
    <property type="entry name" value="Integrin_alpha_N"/>
</dbReference>
<feature type="transmembrane region" description="Helical" evidence="1">
    <location>
        <begin position="12"/>
        <end position="31"/>
    </location>
</feature>
<dbReference type="HOGENOM" id="CLU_077900_0_0_9"/>
<keyword evidence="1" id="KW-0812">Transmembrane</keyword>
<keyword evidence="1" id="KW-0472">Membrane</keyword>
<keyword evidence="1" id="KW-1133">Transmembrane helix</keyword>
<dbReference type="RefSeq" id="WP_029163031.1">
    <property type="nucleotide sequence ID" value="NZ_CP009933.1"/>
</dbReference>
<protein>
    <recommendedName>
        <fullName evidence="4">FG-GAP repeat protein</fullName>
    </recommendedName>
</protein>
<name>A0A0E3M8N8_CLOSL</name>
<dbReference type="AlphaFoldDB" id="A0A0E3M8N8"/>
<dbReference type="Proteomes" id="UP000033115">
    <property type="component" value="Chromosome"/>
</dbReference>
<dbReference type="KEGG" id="csq:CSCA_4650"/>
<evidence type="ECO:0000313" key="2">
    <source>
        <dbReference type="EMBL" id="AKA71775.1"/>
    </source>
</evidence>
<proteinExistence type="predicted"/>